<dbReference type="Pfam" id="PF13088">
    <property type="entry name" value="BNR_2"/>
    <property type="match status" value="1"/>
</dbReference>
<protein>
    <recommendedName>
        <fullName evidence="2">Sialidase domain-containing protein</fullName>
    </recommendedName>
</protein>
<sequence length="404" mass="44701">MPISTAIPWASPLLIGLAIGQDDPGSGRPHPSENPGSPLMLAGEWVPDDPRRIDFAGLPRVPGRHVVVSDVRDRDGVNQHNYLVRFDDRYWIMWSDGPGVEDRVGQRVRFATSPDGLSWSEPADLTPFPPGSGPDSPHYGSRSQLGLRWIARGFWPRDGSLLALASLDEAAGFFGPSLALHAFRWSPDDRRWEHVGIVSQNAINNFPPERLPTREWMMSRRTHDYKTVGVQFLIGGVDRIDRWESVPVLGSSSSLSAEEPIWWTLPDGNLVALFRDNRRSGFLYRSFSTDRGRSWSAPVRTNFPDATSKLHGLRLDDGRFVLVSNANPAKRDPLTLAVSDDGLVFTRLGVLASGRHVDYPHVLEHGGHLLVAFSGGKQSVEVLKIPIEALDQIENDPPVASGQE</sequence>
<dbReference type="AlphaFoldDB" id="A0A432MDH9"/>
<dbReference type="EMBL" id="RYZH01000069">
    <property type="protein sequence ID" value="RUL82784.1"/>
    <property type="molecule type" value="Genomic_DNA"/>
</dbReference>
<feature type="region of interest" description="Disordered" evidence="1">
    <location>
        <begin position="115"/>
        <end position="140"/>
    </location>
</feature>
<reference evidence="3 4" key="1">
    <citation type="submission" date="2018-12" db="EMBL/GenBank/DDBJ databases">
        <authorList>
            <person name="Toschakov S.V."/>
        </authorList>
    </citation>
    <scope>NUCLEOTIDE SEQUENCE [LARGE SCALE GENOMIC DNA]</scope>
    <source>
        <strain evidence="3 4">GM2012</strain>
    </source>
</reference>
<dbReference type="Gene3D" id="2.120.10.10">
    <property type="match status" value="1"/>
</dbReference>
<gene>
    <name evidence="3" type="ORF">TsocGM_23260</name>
</gene>
<reference evidence="3 4" key="2">
    <citation type="submission" date="2019-01" db="EMBL/GenBank/DDBJ databases">
        <title>Tautonia sociabilis, a novel thermotolerant planctomycete of Isosphaeraceae family, isolated from a 4000 m deep subterranean habitat.</title>
        <authorList>
            <person name="Kovaleva O.L."/>
            <person name="Elcheninov A.G."/>
            <person name="Van Heerden E."/>
            <person name="Toshchakov S.V."/>
            <person name="Novikov A."/>
            <person name="Bonch-Osmolovskaya E.A."/>
            <person name="Kublanov I.V."/>
        </authorList>
    </citation>
    <scope>NUCLEOTIDE SEQUENCE [LARGE SCALE GENOMIC DNA]</scope>
    <source>
        <strain evidence="3 4">GM2012</strain>
    </source>
</reference>
<dbReference type="OrthoDB" id="41724at2"/>
<evidence type="ECO:0000313" key="4">
    <source>
        <dbReference type="Proteomes" id="UP000280296"/>
    </source>
</evidence>
<organism evidence="3 4">
    <name type="scientific">Tautonia sociabilis</name>
    <dbReference type="NCBI Taxonomy" id="2080755"/>
    <lineage>
        <taxon>Bacteria</taxon>
        <taxon>Pseudomonadati</taxon>
        <taxon>Planctomycetota</taxon>
        <taxon>Planctomycetia</taxon>
        <taxon>Isosphaerales</taxon>
        <taxon>Isosphaeraceae</taxon>
        <taxon>Tautonia</taxon>
    </lineage>
</organism>
<dbReference type="PANTHER" id="PTHR43752:SF2">
    <property type="entry name" value="BNR_ASP-BOX REPEAT FAMILY PROTEIN"/>
    <property type="match status" value="1"/>
</dbReference>
<proteinExistence type="predicted"/>
<accession>A0A432MDH9</accession>
<feature type="domain" description="Sialidase" evidence="2">
    <location>
        <begin position="243"/>
        <end position="366"/>
    </location>
</feature>
<keyword evidence="4" id="KW-1185">Reference proteome</keyword>
<evidence type="ECO:0000259" key="2">
    <source>
        <dbReference type="Pfam" id="PF13088"/>
    </source>
</evidence>
<dbReference type="SUPFAM" id="SSF50939">
    <property type="entry name" value="Sialidases"/>
    <property type="match status" value="1"/>
</dbReference>
<dbReference type="InterPro" id="IPR011040">
    <property type="entry name" value="Sialidase"/>
</dbReference>
<dbReference type="PANTHER" id="PTHR43752">
    <property type="entry name" value="BNR/ASP-BOX REPEAT FAMILY PROTEIN"/>
    <property type="match status" value="1"/>
</dbReference>
<evidence type="ECO:0000313" key="3">
    <source>
        <dbReference type="EMBL" id="RUL82784.1"/>
    </source>
</evidence>
<name>A0A432MDH9_9BACT</name>
<dbReference type="InterPro" id="IPR036278">
    <property type="entry name" value="Sialidase_sf"/>
</dbReference>
<evidence type="ECO:0000256" key="1">
    <source>
        <dbReference type="SAM" id="MobiDB-lite"/>
    </source>
</evidence>
<dbReference type="CDD" id="cd15482">
    <property type="entry name" value="Sialidase_non-viral"/>
    <property type="match status" value="1"/>
</dbReference>
<dbReference type="Proteomes" id="UP000280296">
    <property type="component" value="Unassembled WGS sequence"/>
</dbReference>
<comment type="caution">
    <text evidence="3">The sequence shown here is derived from an EMBL/GenBank/DDBJ whole genome shotgun (WGS) entry which is preliminary data.</text>
</comment>